<dbReference type="PANTHER" id="PTHR33248">
    <property type="entry name" value="ZINC ION-BINDING PROTEIN"/>
    <property type="match status" value="1"/>
</dbReference>
<evidence type="ECO:0000256" key="1">
    <source>
        <dbReference type="ARBA" id="ARBA00022723"/>
    </source>
</evidence>
<keyword evidence="8" id="KW-1185">Reference proteome</keyword>
<dbReference type="EMBL" id="JASCZI010095416">
    <property type="protein sequence ID" value="MED6154014.1"/>
    <property type="molecule type" value="Genomic_DNA"/>
</dbReference>
<gene>
    <name evidence="7" type="ORF">PIB30_107904</name>
</gene>
<evidence type="ECO:0000259" key="6">
    <source>
        <dbReference type="PROSITE" id="PS51999"/>
    </source>
</evidence>
<keyword evidence="2 4" id="KW-0863">Zinc-finger</keyword>
<keyword evidence="1" id="KW-0479">Metal-binding</keyword>
<organism evidence="7 8">
    <name type="scientific">Stylosanthes scabra</name>
    <dbReference type="NCBI Taxonomy" id="79078"/>
    <lineage>
        <taxon>Eukaryota</taxon>
        <taxon>Viridiplantae</taxon>
        <taxon>Streptophyta</taxon>
        <taxon>Embryophyta</taxon>
        <taxon>Tracheophyta</taxon>
        <taxon>Spermatophyta</taxon>
        <taxon>Magnoliopsida</taxon>
        <taxon>eudicotyledons</taxon>
        <taxon>Gunneridae</taxon>
        <taxon>Pentapetalae</taxon>
        <taxon>rosids</taxon>
        <taxon>fabids</taxon>
        <taxon>Fabales</taxon>
        <taxon>Fabaceae</taxon>
        <taxon>Papilionoideae</taxon>
        <taxon>50 kb inversion clade</taxon>
        <taxon>dalbergioids sensu lato</taxon>
        <taxon>Dalbergieae</taxon>
        <taxon>Pterocarpus clade</taxon>
        <taxon>Stylosanthes</taxon>
    </lineage>
</organism>
<evidence type="ECO:0000256" key="5">
    <source>
        <dbReference type="SAM" id="SignalP"/>
    </source>
</evidence>
<accession>A0ABU6TYS7</accession>
<dbReference type="InterPro" id="IPR010666">
    <property type="entry name" value="Znf_GRF"/>
</dbReference>
<evidence type="ECO:0000313" key="8">
    <source>
        <dbReference type="Proteomes" id="UP001341840"/>
    </source>
</evidence>
<evidence type="ECO:0000256" key="2">
    <source>
        <dbReference type="ARBA" id="ARBA00022771"/>
    </source>
</evidence>
<dbReference type="Proteomes" id="UP001341840">
    <property type="component" value="Unassembled WGS sequence"/>
</dbReference>
<sequence length="112" mass="13062">ETKRKRHCCFCRAAVVVLASSMAPSLGRRYVACGKVSKCDFFEWIDKEEDVKNESKAKEKRIQCFYDEALMIHIYGIVLNPNRIFISCLNRSCKYLKWIDEQGKGMLYPTKL</sequence>
<protein>
    <recommendedName>
        <fullName evidence="6">GRF-type domain-containing protein</fullName>
    </recommendedName>
</protein>
<feature type="signal peptide" evidence="5">
    <location>
        <begin position="1"/>
        <end position="27"/>
    </location>
</feature>
<evidence type="ECO:0000256" key="3">
    <source>
        <dbReference type="ARBA" id="ARBA00022833"/>
    </source>
</evidence>
<feature type="non-terminal residue" evidence="7">
    <location>
        <position position="1"/>
    </location>
</feature>
<comment type="caution">
    <text evidence="7">The sequence shown here is derived from an EMBL/GenBank/DDBJ whole genome shotgun (WGS) entry which is preliminary data.</text>
</comment>
<evidence type="ECO:0000256" key="4">
    <source>
        <dbReference type="PROSITE-ProRule" id="PRU01343"/>
    </source>
</evidence>
<keyword evidence="3" id="KW-0862">Zinc</keyword>
<keyword evidence="5" id="KW-0732">Signal</keyword>
<dbReference type="PROSITE" id="PS51999">
    <property type="entry name" value="ZF_GRF"/>
    <property type="match status" value="1"/>
</dbReference>
<name>A0ABU6TYS7_9FABA</name>
<proteinExistence type="predicted"/>
<evidence type="ECO:0000313" key="7">
    <source>
        <dbReference type="EMBL" id="MED6154014.1"/>
    </source>
</evidence>
<feature type="chain" id="PRO_5046276003" description="GRF-type domain-containing protein" evidence="5">
    <location>
        <begin position="28"/>
        <end position="112"/>
    </location>
</feature>
<reference evidence="7 8" key="1">
    <citation type="journal article" date="2023" name="Plants (Basel)">
        <title>Bridging the Gap: Combining Genomics and Transcriptomics Approaches to Understand Stylosanthes scabra, an Orphan Legume from the Brazilian Caatinga.</title>
        <authorList>
            <person name="Ferreira-Neto J.R.C."/>
            <person name="da Silva M.D."/>
            <person name="Binneck E."/>
            <person name="de Melo N.F."/>
            <person name="da Silva R.H."/>
            <person name="de Melo A.L.T.M."/>
            <person name="Pandolfi V."/>
            <person name="Bustamante F.O."/>
            <person name="Brasileiro-Vidal A.C."/>
            <person name="Benko-Iseppon A.M."/>
        </authorList>
    </citation>
    <scope>NUCLEOTIDE SEQUENCE [LARGE SCALE GENOMIC DNA]</scope>
    <source>
        <tissue evidence="7">Leaves</tissue>
    </source>
</reference>
<feature type="domain" description="GRF-type" evidence="6">
    <location>
        <begin position="9"/>
        <end position="48"/>
    </location>
</feature>